<proteinExistence type="predicted"/>
<reference evidence="2" key="2">
    <citation type="submission" date="2015-01" db="EMBL/GenBank/DDBJ databases">
        <title>Evolutionary Origins and Diversification of the Mycorrhizal Mutualists.</title>
        <authorList>
            <consortium name="DOE Joint Genome Institute"/>
            <consortium name="Mycorrhizal Genomics Consortium"/>
            <person name="Kohler A."/>
            <person name="Kuo A."/>
            <person name="Nagy L.G."/>
            <person name="Floudas D."/>
            <person name="Copeland A."/>
            <person name="Barry K.W."/>
            <person name="Cichocki N."/>
            <person name="Veneault-Fourrey C."/>
            <person name="LaButti K."/>
            <person name="Lindquist E.A."/>
            <person name="Lipzen A."/>
            <person name="Lundell T."/>
            <person name="Morin E."/>
            <person name="Murat C."/>
            <person name="Riley R."/>
            <person name="Ohm R."/>
            <person name="Sun H."/>
            <person name="Tunlid A."/>
            <person name="Henrissat B."/>
            <person name="Grigoriev I.V."/>
            <person name="Hibbett D.S."/>
            <person name="Martin F."/>
        </authorList>
    </citation>
    <scope>NUCLEOTIDE SEQUENCE [LARGE SCALE GENOMIC DNA]</scope>
    <source>
        <strain evidence="2">Ve08.2h10</strain>
    </source>
</reference>
<evidence type="ECO:0000313" key="2">
    <source>
        <dbReference type="Proteomes" id="UP000054538"/>
    </source>
</evidence>
<keyword evidence="2" id="KW-1185">Reference proteome</keyword>
<protein>
    <submittedName>
        <fullName evidence="1">Uncharacterized protein</fullName>
    </submittedName>
</protein>
<dbReference type="HOGENOM" id="CLU_2146670_0_0_1"/>
<dbReference type="Proteomes" id="UP000054538">
    <property type="component" value="Unassembled WGS sequence"/>
</dbReference>
<name>A0A0D0CSD2_9AGAM</name>
<evidence type="ECO:0000313" key="1">
    <source>
        <dbReference type="EMBL" id="KIK78293.1"/>
    </source>
</evidence>
<dbReference type="EMBL" id="KN826639">
    <property type="protein sequence ID" value="KIK78293.1"/>
    <property type="molecule type" value="Genomic_DNA"/>
</dbReference>
<dbReference type="InParanoid" id="A0A0D0CSD2"/>
<organism evidence="1 2">
    <name type="scientific">Paxillus rubicundulus Ve08.2h10</name>
    <dbReference type="NCBI Taxonomy" id="930991"/>
    <lineage>
        <taxon>Eukaryota</taxon>
        <taxon>Fungi</taxon>
        <taxon>Dikarya</taxon>
        <taxon>Basidiomycota</taxon>
        <taxon>Agaricomycotina</taxon>
        <taxon>Agaricomycetes</taxon>
        <taxon>Agaricomycetidae</taxon>
        <taxon>Boletales</taxon>
        <taxon>Paxilineae</taxon>
        <taxon>Paxillaceae</taxon>
        <taxon>Paxillus</taxon>
    </lineage>
</organism>
<accession>A0A0D0CSD2</accession>
<dbReference type="AlphaFoldDB" id="A0A0D0CSD2"/>
<reference evidence="1 2" key="1">
    <citation type="submission" date="2014-04" db="EMBL/GenBank/DDBJ databases">
        <authorList>
            <consortium name="DOE Joint Genome Institute"/>
            <person name="Kuo A."/>
            <person name="Kohler A."/>
            <person name="Jargeat P."/>
            <person name="Nagy L.G."/>
            <person name="Floudas D."/>
            <person name="Copeland A."/>
            <person name="Barry K.W."/>
            <person name="Cichocki N."/>
            <person name="Veneault-Fourrey C."/>
            <person name="LaButti K."/>
            <person name="Lindquist E.A."/>
            <person name="Lipzen A."/>
            <person name="Lundell T."/>
            <person name="Morin E."/>
            <person name="Murat C."/>
            <person name="Sun H."/>
            <person name="Tunlid A."/>
            <person name="Henrissat B."/>
            <person name="Grigoriev I.V."/>
            <person name="Hibbett D.S."/>
            <person name="Martin F."/>
            <person name="Nordberg H.P."/>
            <person name="Cantor M.N."/>
            <person name="Hua S.X."/>
        </authorList>
    </citation>
    <scope>NUCLEOTIDE SEQUENCE [LARGE SCALE GENOMIC DNA]</scope>
    <source>
        <strain evidence="1 2">Ve08.2h10</strain>
    </source>
</reference>
<gene>
    <name evidence="1" type="ORF">PAXRUDRAFT_334727</name>
</gene>
<sequence>MARRSFIDILMRLQRLRHSCRSMHCVRSLGTFLICSSVYSWPLHSPQWAFWLGRLELCRCSGQPCPCITRVGSTYLTIPNNQWRAGTRRLLFLTMLYSGLAVLLCRSTCAED</sequence>